<dbReference type="Gene3D" id="3.40.50.150">
    <property type="entry name" value="Vaccinia Virus protein VP39"/>
    <property type="match status" value="2"/>
</dbReference>
<dbReference type="Proteomes" id="UP000593737">
    <property type="component" value="Chromosome"/>
</dbReference>
<keyword evidence="4" id="KW-0949">S-adenosyl-L-methionine</keyword>
<comment type="catalytic activity">
    <reaction evidence="5">
        <text>a 2'-deoxyadenosine in DNA + S-adenosyl-L-methionine = an N(6)-methyl-2'-deoxyadenosine in DNA + S-adenosyl-L-homocysteine + H(+)</text>
        <dbReference type="Rhea" id="RHEA:15197"/>
        <dbReference type="Rhea" id="RHEA-COMP:12418"/>
        <dbReference type="Rhea" id="RHEA-COMP:12419"/>
        <dbReference type="ChEBI" id="CHEBI:15378"/>
        <dbReference type="ChEBI" id="CHEBI:57856"/>
        <dbReference type="ChEBI" id="CHEBI:59789"/>
        <dbReference type="ChEBI" id="CHEBI:90615"/>
        <dbReference type="ChEBI" id="CHEBI:90616"/>
        <dbReference type="EC" id="2.1.1.72"/>
    </reaction>
</comment>
<name>A0A7S8J0L6_9BACT</name>
<dbReference type="KEGG" id="nkf:Nkreftii_004136"/>
<dbReference type="AlphaFoldDB" id="A0A7S8J0L6"/>
<evidence type="ECO:0000256" key="2">
    <source>
        <dbReference type="ARBA" id="ARBA00022603"/>
    </source>
</evidence>
<dbReference type="GO" id="GO:1904047">
    <property type="term" value="F:S-adenosyl-L-methionine binding"/>
    <property type="evidence" value="ECO:0007669"/>
    <property type="project" value="TreeGrafter"/>
</dbReference>
<sequence length="286" mass="33303">MRYYSPLRYPGGKGRLAPFIRQVFIDNAICEGTYIEPYAGGAAIALELVMTGYAKEAWINDIDPAIYAFWHSALNESSDLIKKVKHVPLTISEWHRQRKIYIGPKPQDSLSLGFATLFLNRVNRSGILNAGVIGGLSQTGNWLIDARFNRDELIDRLYRLAQYRHRIHLFNLDAEQFLKETPLPKRSLVYMDPPYFHKAQRLYRNHYAEADHSRIAELALRMRSTHWIVSYDDAPEILRLYPKKRFIRYALNYSAQDKRSGAELMFFSNRLKYPDTNNPALFQKRA</sequence>
<evidence type="ECO:0000256" key="1">
    <source>
        <dbReference type="ARBA" id="ARBA00011900"/>
    </source>
</evidence>
<keyword evidence="2 6" id="KW-0489">Methyltransferase</keyword>
<dbReference type="PANTHER" id="PTHR30481:SF2">
    <property type="entry name" value="SITE-SPECIFIC DNA-METHYLTRANSFERASE (ADENINE-SPECIFIC)"/>
    <property type="match status" value="1"/>
</dbReference>
<reference evidence="6 7" key="1">
    <citation type="journal article" date="2020" name="ISME J.">
        <title>Enrichment and physiological characterization of a novel comammox Nitrospira indicates ammonium inhibition of complete nitrification.</title>
        <authorList>
            <person name="Sakoula D."/>
            <person name="Koch H."/>
            <person name="Frank J."/>
            <person name="Jetten M.S.M."/>
            <person name="van Kessel M.A.H.J."/>
            <person name="Lucker S."/>
        </authorList>
    </citation>
    <scope>NUCLEOTIDE SEQUENCE [LARGE SCALE GENOMIC DNA]</scope>
    <source>
        <strain evidence="6">Comreactor17</strain>
    </source>
</reference>
<dbReference type="GO" id="GO:0009307">
    <property type="term" value="P:DNA restriction-modification system"/>
    <property type="evidence" value="ECO:0007669"/>
    <property type="project" value="InterPro"/>
</dbReference>
<accession>A0A7S8J0L6</accession>
<dbReference type="InterPro" id="IPR012327">
    <property type="entry name" value="MeTrfase_D12"/>
</dbReference>
<dbReference type="GO" id="GO:0009007">
    <property type="term" value="F:site-specific DNA-methyltransferase (adenine-specific) activity"/>
    <property type="evidence" value="ECO:0007669"/>
    <property type="project" value="UniProtKB-EC"/>
</dbReference>
<proteinExistence type="predicted"/>
<dbReference type="PANTHER" id="PTHR30481">
    <property type="entry name" value="DNA ADENINE METHYLASE"/>
    <property type="match status" value="1"/>
</dbReference>
<protein>
    <recommendedName>
        <fullName evidence="1">site-specific DNA-methyltransferase (adenine-specific)</fullName>
        <ecNumber evidence="1">2.1.1.72</ecNumber>
    </recommendedName>
</protein>
<evidence type="ECO:0000256" key="5">
    <source>
        <dbReference type="ARBA" id="ARBA00047942"/>
    </source>
</evidence>
<evidence type="ECO:0000313" key="7">
    <source>
        <dbReference type="Proteomes" id="UP000593737"/>
    </source>
</evidence>
<dbReference type="PRINTS" id="PR00505">
    <property type="entry name" value="D12N6MTFRASE"/>
</dbReference>
<dbReference type="GO" id="GO:0043565">
    <property type="term" value="F:sequence-specific DNA binding"/>
    <property type="evidence" value="ECO:0007669"/>
    <property type="project" value="TreeGrafter"/>
</dbReference>
<dbReference type="EC" id="2.1.1.72" evidence="1"/>
<dbReference type="PIRSF" id="PIRSF000398">
    <property type="entry name" value="M_m6A_EcoRV"/>
    <property type="match status" value="1"/>
</dbReference>
<evidence type="ECO:0000256" key="3">
    <source>
        <dbReference type="ARBA" id="ARBA00022679"/>
    </source>
</evidence>
<keyword evidence="3 6" id="KW-0808">Transferase</keyword>
<dbReference type="EMBL" id="CP047423">
    <property type="protein sequence ID" value="QPD06362.1"/>
    <property type="molecule type" value="Genomic_DNA"/>
</dbReference>
<dbReference type="GO" id="GO:0032259">
    <property type="term" value="P:methylation"/>
    <property type="evidence" value="ECO:0007669"/>
    <property type="project" value="UniProtKB-KW"/>
</dbReference>
<evidence type="ECO:0000313" key="6">
    <source>
        <dbReference type="EMBL" id="QPD06362.1"/>
    </source>
</evidence>
<dbReference type="GO" id="GO:0006298">
    <property type="term" value="P:mismatch repair"/>
    <property type="evidence" value="ECO:0007669"/>
    <property type="project" value="TreeGrafter"/>
</dbReference>
<organism evidence="6 7">
    <name type="scientific">Candidatus Nitrospira kreftii</name>
    <dbReference type="NCBI Taxonomy" id="2652173"/>
    <lineage>
        <taxon>Bacteria</taxon>
        <taxon>Pseudomonadati</taxon>
        <taxon>Nitrospirota</taxon>
        <taxon>Nitrospiria</taxon>
        <taxon>Nitrospirales</taxon>
        <taxon>Nitrospiraceae</taxon>
        <taxon>Nitrospira</taxon>
    </lineage>
</organism>
<dbReference type="Pfam" id="PF02086">
    <property type="entry name" value="MethyltransfD12"/>
    <property type="match status" value="1"/>
</dbReference>
<dbReference type="PROSITE" id="PS00092">
    <property type="entry name" value="N6_MTASE"/>
    <property type="match status" value="1"/>
</dbReference>
<dbReference type="InterPro" id="IPR012263">
    <property type="entry name" value="M_m6A_EcoRV"/>
</dbReference>
<evidence type="ECO:0000256" key="4">
    <source>
        <dbReference type="ARBA" id="ARBA00022691"/>
    </source>
</evidence>
<dbReference type="SUPFAM" id="SSF53335">
    <property type="entry name" value="S-adenosyl-L-methionine-dependent methyltransferases"/>
    <property type="match status" value="1"/>
</dbReference>
<dbReference type="InterPro" id="IPR029063">
    <property type="entry name" value="SAM-dependent_MTases_sf"/>
</dbReference>
<dbReference type="InterPro" id="IPR002052">
    <property type="entry name" value="DNA_methylase_N6_adenine_CS"/>
</dbReference>
<gene>
    <name evidence="6" type="ORF">Nkreftii_004136</name>
</gene>